<reference evidence="1 2" key="1">
    <citation type="journal article" date="2013" name="Curr. Biol.">
        <title>The Genome of the Foraminiferan Reticulomyxa filosa.</title>
        <authorList>
            <person name="Glockner G."/>
            <person name="Hulsmann N."/>
            <person name="Schleicher M."/>
            <person name="Noegel A.A."/>
            <person name="Eichinger L."/>
            <person name="Gallinger C."/>
            <person name="Pawlowski J."/>
            <person name="Sierra R."/>
            <person name="Euteneuer U."/>
            <person name="Pillet L."/>
            <person name="Moustafa A."/>
            <person name="Platzer M."/>
            <person name="Groth M."/>
            <person name="Szafranski K."/>
            <person name="Schliwa M."/>
        </authorList>
    </citation>
    <scope>NUCLEOTIDE SEQUENCE [LARGE SCALE GENOMIC DNA]</scope>
</reference>
<evidence type="ECO:0000313" key="1">
    <source>
        <dbReference type="EMBL" id="ETO07925.1"/>
    </source>
</evidence>
<name>X6M4H3_RETFI</name>
<feature type="non-terminal residue" evidence="1">
    <location>
        <position position="451"/>
    </location>
</feature>
<gene>
    <name evidence="1" type="ORF">RFI_29465</name>
</gene>
<organism evidence="1 2">
    <name type="scientific">Reticulomyxa filosa</name>
    <dbReference type="NCBI Taxonomy" id="46433"/>
    <lineage>
        <taxon>Eukaryota</taxon>
        <taxon>Sar</taxon>
        <taxon>Rhizaria</taxon>
        <taxon>Retaria</taxon>
        <taxon>Foraminifera</taxon>
        <taxon>Monothalamids</taxon>
        <taxon>Reticulomyxidae</taxon>
        <taxon>Reticulomyxa</taxon>
    </lineage>
</organism>
<dbReference type="AlphaFoldDB" id="X6M4H3"/>
<evidence type="ECO:0000313" key="2">
    <source>
        <dbReference type="Proteomes" id="UP000023152"/>
    </source>
</evidence>
<proteinExistence type="predicted"/>
<protein>
    <submittedName>
        <fullName evidence="1">Uncharacterized protein</fullName>
    </submittedName>
</protein>
<dbReference type="EMBL" id="ASPP01025556">
    <property type="protein sequence ID" value="ETO07925.1"/>
    <property type="molecule type" value="Genomic_DNA"/>
</dbReference>
<keyword evidence="2" id="KW-1185">Reference proteome</keyword>
<accession>X6M4H3</accession>
<dbReference type="Proteomes" id="UP000023152">
    <property type="component" value="Unassembled WGS sequence"/>
</dbReference>
<sequence>MLLKDKEKRSYWIELLANSSIISNHSLFLKLLQDSLKYWLDDEKKKEDSDNIPFHSKVIELASSDTFANASLYHQYLLESMHIRHRELWLSNKEWKSTEIGTCAKINCKLWSQISKHIDNIPKVEDLDEKNMESASKNLCSNLEYCLECRLWFEQENPMQPQLFTLFDQVLTQLVIKNNFLPIHVYEYLIQHWKVIKDISSHCSDLEPSLQKLDEILNDYREFSKLISMFKRIHSDYLLEHDLSGRLKIFRQQSDTWETQVFLQVKENYRDEIQLLKSYEQKMKLILKRRQSLIFNKIWENCNTQYAMIIDQEPLFIFNKVFDDMDRTWEDFKQVHSTPFCLFLDLQSGSLKYKDLEWVSTEHSNDLDGIKKCLIAEMEHLFPEYKDEQQQIVDNVEQKLKKEIALREQLPSWIELKKVTEQMKEYHPHKDKIKKDEKWKKYVKTVARMEE</sequence>
<comment type="caution">
    <text evidence="1">The sequence shown here is derived from an EMBL/GenBank/DDBJ whole genome shotgun (WGS) entry which is preliminary data.</text>
</comment>